<evidence type="ECO:0000313" key="8">
    <source>
        <dbReference type="Proteomes" id="UP001431783"/>
    </source>
</evidence>
<dbReference type="InterPro" id="IPR019775">
    <property type="entry name" value="WD40_repeat_CS"/>
</dbReference>
<feature type="repeat" description="WD" evidence="4">
    <location>
        <begin position="479"/>
        <end position="511"/>
    </location>
</feature>
<dbReference type="InterPro" id="IPR002048">
    <property type="entry name" value="EF_hand_dom"/>
</dbReference>
<sequence>MSAEENVSKVEGSASLTDNTKESEETSLLELINEKQLLKIQYYFDRSEGKRLDEIRLKEILWRVAKIEYPDEEFSVLFQKINLSRDGMVTWDEFISFLILTFQQKEIHEGYESLEPPIPCLPTMIKSMHRHPVNTIAYSPTVRPDRTISWNDGSVMTCSKDGCINYWSLDMHHERQVQSSSIILKVSTTWVLNTVVMPDVSIVCTASTERDLRFYDTSARKFELRVMILSIDYAVSAMHYVFSQNINEESKLLLGDLHGNIRVLYIQSIGRGPFKSTPGVPLLTVRFEKIAKNQVPGFRFVDFGRQHTDFVRQISWYPTLHSIVSCASCPKTAMLMKDITGTKENYTYKIPKGVWCFSVVEGIHLFGTGGPDCLVRIWNPFVRNKPTAVLYGHHTGIVHMVLQDSGKRLYSLSRDKCIKVWDVAGQTCIQTYLSLPNELGEHSDLSTLYNPESRQWIIGCQMIAVLPLSPKQDGEHTDGNTHVGGVSVVLYNPLYKLIVTCGLDSYIIVWNPWDGRRMCVVKDAHTKCMHGENLPIEITAAAFDPGYQRLLTAAHDGTLKIWNFNTGTCLRNMNIGPGQEITSVIWVKGRMMAVGWSRRVTEFADGTGAVGPGGIFCKQWDLRHKEDISSAVVRVPQTVATGTYNGELIFWRLETGQAYKQFNVSDPTTRIKIQYKVVKERDKSAVLATVSKKARKSVLQIKRESVVNEDQKIKMARRGTLMGRNITGAKRLSMVMVPEECVPLRKLAVHCMLFLEYREPEPKVGTLLVAIENGNVQVWSHHTNGSFITAFQAVHKAGDYVISMCSSYDNEYLFTGTSVGYVKIWLLKNYSTPHKEKIVMIKYRLIFPFLWKDVFVGRAKRVVANQPEPVLLTSLRCHRMATSGIVFIDEAKIFVTCSTDCSARMWSLGGRYLQTIGTFKEWKKLEVGMPPPTNFEFTIPPDVKRVASSTTFRVLRGGTLIKMLSKKKVAMLEAKERTTVDYSKIYGKRLEEPILGHHFKLPEKSALPPDIKFDSSFAYIPVYQHLIMPQPQEFKRPSTPPTIKEIASIKMDKDAKDLPRRKSAM</sequence>
<evidence type="ECO:0000256" key="5">
    <source>
        <dbReference type="SAM" id="MobiDB-lite"/>
    </source>
</evidence>
<dbReference type="Pfam" id="PF00400">
    <property type="entry name" value="WD40"/>
    <property type="match status" value="4"/>
</dbReference>
<dbReference type="PANTHER" id="PTHR44324:SF6">
    <property type="entry name" value="EF-HAND CALCIUM BINDING DOMAIN 8"/>
    <property type="match status" value="1"/>
</dbReference>
<evidence type="ECO:0000256" key="2">
    <source>
        <dbReference type="ARBA" id="ARBA00022574"/>
    </source>
</evidence>
<organism evidence="7 8">
    <name type="scientific">Henosepilachna vigintioctopunctata</name>
    <dbReference type="NCBI Taxonomy" id="420089"/>
    <lineage>
        <taxon>Eukaryota</taxon>
        <taxon>Metazoa</taxon>
        <taxon>Ecdysozoa</taxon>
        <taxon>Arthropoda</taxon>
        <taxon>Hexapoda</taxon>
        <taxon>Insecta</taxon>
        <taxon>Pterygota</taxon>
        <taxon>Neoptera</taxon>
        <taxon>Endopterygota</taxon>
        <taxon>Coleoptera</taxon>
        <taxon>Polyphaga</taxon>
        <taxon>Cucujiformia</taxon>
        <taxon>Coccinelloidea</taxon>
        <taxon>Coccinellidae</taxon>
        <taxon>Epilachninae</taxon>
        <taxon>Epilachnini</taxon>
        <taxon>Henosepilachna</taxon>
    </lineage>
</organism>
<dbReference type="EMBL" id="JARQZJ010000046">
    <property type="protein sequence ID" value="KAK9878132.1"/>
    <property type="molecule type" value="Genomic_DNA"/>
</dbReference>
<evidence type="ECO:0000256" key="3">
    <source>
        <dbReference type="ARBA" id="ARBA00022737"/>
    </source>
</evidence>
<dbReference type="SMART" id="SM00320">
    <property type="entry name" value="WD40"/>
    <property type="match status" value="9"/>
</dbReference>
<reference evidence="7 8" key="1">
    <citation type="submission" date="2023-03" db="EMBL/GenBank/DDBJ databases">
        <title>Genome insight into feeding habits of ladybird beetles.</title>
        <authorList>
            <person name="Li H.-S."/>
            <person name="Huang Y.-H."/>
            <person name="Pang H."/>
        </authorList>
    </citation>
    <scope>NUCLEOTIDE SEQUENCE [LARGE SCALE GENOMIC DNA]</scope>
    <source>
        <strain evidence="7">SYSU_2023b</strain>
        <tissue evidence="7">Whole body</tissue>
    </source>
</reference>
<feature type="region of interest" description="Disordered" evidence="5">
    <location>
        <begin position="1"/>
        <end position="21"/>
    </location>
</feature>
<gene>
    <name evidence="7" type="ORF">WA026_021148</name>
</gene>
<evidence type="ECO:0000256" key="1">
    <source>
        <dbReference type="ARBA" id="ARBA00014901"/>
    </source>
</evidence>
<evidence type="ECO:0000313" key="7">
    <source>
        <dbReference type="EMBL" id="KAK9878132.1"/>
    </source>
</evidence>
<keyword evidence="8" id="KW-1185">Reference proteome</keyword>
<feature type="domain" description="EF-hand" evidence="6">
    <location>
        <begin position="69"/>
        <end position="104"/>
    </location>
</feature>
<dbReference type="GO" id="GO:0005509">
    <property type="term" value="F:calcium ion binding"/>
    <property type="evidence" value="ECO:0007669"/>
    <property type="project" value="InterPro"/>
</dbReference>
<dbReference type="PROSITE" id="PS50082">
    <property type="entry name" value="WD_REPEATS_2"/>
    <property type="match status" value="3"/>
</dbReference>
<name>A0AAW1UDD8_9CUCU</name>
<dbReference type="InterPro" id="IPR015943">
    <property type="entry name" value="WD40/YVTN_repeat-like_dom_sf"/>
</dbReference>
<dbReference type="InterPro" id="IPR036322">
    <property type="entry name" value="WD40_repeat_dom_sf"/>
</dbReference>
<evidence type="ECO:0000256" key="4">
    <source>
        <dbReference type="PROSITE-ProRule" id="PRU00221"/>
    </source>
</evidence>
<protein>
    <recommendedName>
        <fullName evidence="1">WD repeat-containing protein on Y chromosome</fullName>
    </recommendedName>
</protein>
<dbReference type="PROSITE" id="PS50222">
    <property type="entry name" value="EF_HAND_2"/>
    <property type="match status" value="1"/>
</dbReference>
<dbReference type="Proteomes" id="UP001431783">
    <property type="component" value="Unassembled WGS sequence"/>
</dbReference>
<comment type="caution">
    <text evidence="7">The sequence shown here is derived from an EMBL/GenBank/DDBJ whole genome shotgun (WGS) entry which is preliminary data.</text>
</comment>
<dbReference type="AlphaFoldDB" id="A0AAW1UDD8"/>
<feature type="repeat" description="WD" evidence="4">
    <location>
        <begin position="538"/>
        <end position="572"/>
    </location>
</feature>
<dbReference type="PROSITE" id="PS00678">
    <property type="entry name" value="WD_REPEATS_1"/>
    <property type="match status" value="2"/>
</dbReference>
<dbReference type="SUPFAM" id="SSF47473">
    <property type="entry name" value="EF-hand"/>
    <property type="match status" value="1"/>
</dbReference>
<dbReference type="InterPro" id="IPR001680">
    <property type="entry name" value="WD40_rpt"/>
</dbReference>
<evidence type="ECO:0000259" key="6">
    <source>
        <dbReference type="PROSITE" id="PS50222"/>
    </source>
</evidence>
<dbReference type="InterPro" id="IPR011992">
    <property type="entry name" value="EF-hand-dom_pair"/>
</dbReference>
<proteinExistence type="predicted"/>
<keyword evidence="3" id="KW-0677">Repeat</keyword>
<feature type="repeat" description="WD" evidence="4">
    <location>
        <begin position="390"/>
        <end position="431"/>
    </location>
</feature>
<accession>A0AAW1UDD8</accession>
<dbReference type="Gene3D" id="2.130.10.10">
    <property type="entry name" value="YVTN repeat-like/Quinoprotein amine dehydrogenase"/>
    <property type="match status" value="4"/>
</dbReference>
<dbReference type="InterPro" id="IPR051242">
    <property type="entry name" value="WD-EF-hand_domain"/>
</dbReference>
<dbReference type="PROSITE" id="PS50294">
    <property type="entry name" value="WD_REPEATS_REGION"/>
    <property type="match status" value="1"/>
</dbReference>
<dbReference type="PANTHER" id="PTHR44324">
    <property type="entry name" value="WD40 REPEAT DOMAIN 95"/>
    <property type="match status" value="1"/>
</dbReference>
<dbReference type="SUPFAM" id="SSF50978">
    <property type="entry name" value="WD40 repeat-like"/>
    <property type="match status" value="2"/>
</dbReference>
<keyword evidence="2 4" id="KW-0853">WD repeat</keyword>